<evidence type="ECO:0000256" key="5">
    <source>
        <dbReference type="ARBA" id="ARBA00048885"/>
    </source>
</evidence>
<feature type="domain" description="Carbohydrate kinase FGGY C-terminal" evidence="7">
    <location>
        <begin position="323"/>
        <end position="513"/>
    </location>
</feature>
<keyword evidence="2 6" id="KW-0859">Xylose metabolism</keyword>
<name>A0A138ZX40_GONPJ</name>
<dbReference type="Gene3D" id="3.30.420.40">
    <property type="match status" value="2"/>
</dbReference>
<dbReference type="AlphaFoldDB" id="A0A138ZX40"/>
<keyword evidence="9" id="KW-1185">Reference proteome</keyword>
<evidence type="ECO:0000313" key="9">
    <source>
        <dbReference type="Proteomes" id="UP000070544"/>
    </source>
</evidence>
<organism evidence="8 9">
    <name type="scientific">Gonapodya prolifera (strain JEL478)</name>
    <name type="common">Monoblepharis prolifera</name>
    <dbReference type="NCBI Taxonomy" id="1344416"/>
    <lineage>
        <taxon>Eukaryota</taxon>
        <taxon>Fungi</taxon>
        <taxon>Fungi incertae sedis</taxon>
        <taxon>Chytridiomycota</taxon>
        <taxon>Chytridiomycota incertae sedis</taxon>
        <taxon>Monoblepharidomycetes</taxon>
        <taxon>Monoblepharidales</taxon>
        <taxon>Gonapodyaceae</taxon>
        <taxon>Gonapodya</taxon>
    </lineage>
</organism>
<proteinExistence type="inferred from homology"/>
<dbReference type="SUPFAM" id="SSF53067">
    <property type="entry name" value="Actin-like ATPase domain"/>
    <property type="match status" value="2"/>
</dbReference>
<dbReference type="Proteomes" id="UP000070544">
    <property type="component" value="Unassembled WGS sequence"/>
</dbReference>
<dbReference type="CDD" id="cd07776">
    <property type="entry name" value="ASKHA_NBD_FGGY_SpXK-like"/>
    <property type="match status" value="1"/>
</dbReference>
<keyword evidence="3 6" id="KW-0808">Transferase</keyword>
<gene>
    <name evidence="8" type="ORF">M427DRAFT_106116</name>
</gene>
<dbReference type="InterPro" id="IPR018485">
    <property type="entry name" value="FGGY_C"/>
</dbReference>
<dbReference type="PANTHER" id="PTHR10196">
    <property type="entry name" value="SUGAR KINASE"/>
    <property type="match status" value="1"/>
</dbReference>
<evidence type="ECO:0000256" key="2">
    <source>
        <dbReference type="ARBA" id="ARBA00022629"/>
    </source>
</evidence>
<keyword evidence="6" id="KW-0067">ATP-binding</keyword>
<dbReference type="InterPro" id="IPR043129">
    <property type="entry name" value="ATPase_NBD"/>
</dbReference>
<comment type="catalytic activity">
    <reaction evidence="5 6">
        <text>D-xylulose + ATP = D-xylulose 5-phosphate + ADP + H(+)</text>
        <dbReference type="Rhea" id="RHEA:10964"/>
        <dbReference type="ChEBI" id="CHEBI:15378"/>
        <dbReference type="ChEBI" id="CHEBI:17140"/>
        <dbReference type="ChEBI" id="CHEBI:30616"/>
        <dbReference type="ChEBI" id="CHEBI:57737"/>
        <dbReference type="ChEBI" id="CHEBI:456216"/>
        <dbReference type="EC" id="2.7.1.17"/>
    </reaction>
</comment>
<dbReference type="GO" id="GO:0005997">
    <property type="term" value="P:xylulose metabolic process"/>
    <property type="evidence" value="ECO:0007669"/>
    <property type="project" value="TreeGrafter"/>
</dbReference>
<keyword evidence="4 6" id="KW-0418">Kinase</keyword>
<comment type="function">
    <text evidence="6">Highly specific D-xylulose kinase which participates in the catabolism of xylose. Xylose is a major component of hemicelluloses such as xylan. Most fungi utilize D-xylose via three enzymatic reactions, xylose reductase (XR), xylitol dehydrogenase (XDH), and xylulokinase, to form xylulose 5-phosphate, which enters pentose phosphate pathway.</text>
</comment>
<dbReference type="GO" id="GO:0042732">
    <property type="term" value="P:D-xylose metabolic process"/>
    <property type="evidence" value="ECO:0007669"/>
    <property type="project" value="UniProtKB-UniRule"/>
</dbReference>
<protein>
    <recommendedName>
        <fullName evidence="6">Xylulose kinase</fullName>
        <ecNumber evidence="6">2.7.1.17</ecNumber>
    </recommendedName>
</protein>
<evidence type="ECO:0000259" key="7">
    <source>
        <dbReference type="Pfam" id="PF02782"/>
    </source>
</evidence>
<sequence>MPAQPSLPPDSDRNPRLYAGLDLSTQSLKLVALRGSDLTLAWTESVTFDADVGGFGTTNGALYSHDRRTVTAPTLMFVKAVDVLFDRLKSRGFPLASVAALSFSAQQHGTVFWSHTGTSLLPHLDASHPLATQLSDAGAFSIPAGPTWQDTSTTELCRDIETFVGGAPRLATLTGSRAHERFPGSQFGKIARENSVAYDATARVSLLSSFLASLFLQDVCGVDAAEGSGTNLMDLRERVWDEACLRWVVWPLVEQEQGRDEASAVEELKRKLGEVVKNGWKPVGEIGPYWRERYGFNVIPLLPPTGDNPSTLTSLPLPPGFAVLSLGTSDTLFLPLPYPPRSSALPTDAHVMCHPLQPARWAFAMMVYRNGSLARRAVRDKVLGGGGGGGGAEAGASATWRDWDDAVRAAPAGLEGHVGFYFPEHELIPPGARGAFRFDAVGVPVRALPDPRWDCRAALESRFMSMRVRVRDLLGDAAPLRGVVAAGGGAGSIAALEVASAVLGCPVYKCDADGEEDGGAGNEAAVGAAMRARFWGEVVHTLDGAGEEVDVVEAYAKMFEGTSRRLREVVPGPSAAVARVYEAIESRFREVEAGLEGKDVRWE</sequence>
<evidence type="ECO:0000313" key="8">
    <source>
        <dbReference type="EMBL" id="KXS09011.1"/>
    </source>
</evidence>
<keyword evidence="6" id="KW-0547">Nucleotide-binding</keyword>
<dbReference type="Pfam" id="PF02782">
    <property type="entry name" value="FGGY_C"/>
    <property type="match status" value="1"/>
</dbReference>
<keyword evidence="6" id="KW-0119">Carbohydrate metabolism</keyword>
<evidence type="ECO:0000256" key="6">
    <source>
        <dbReference type="RuleBase" id="RU367058"/>
    </source>
</evidence>
<dbReference type="PANTHER" id="PTHR10196:SF57">
    <property type="entry name" value="XYLULOSE KINASE"/>
    <property type="match status" value="1"/>
</dbReference>
<evidence type="ECO:0000256" key="4">
    <source>
        <dbReference type="ARBA" id="ARBA00022777"/>
    </source>
</evidence>
<dbReference type="EMBL" id="KQ965899">
    <property type="protein sequence ID" value="KXS09011.1"/>
    <property type="molecule type" value="Genomic_DNA"/>
</dbReference>
<accession>A0A138ZX40</accession>
<dbReference type="OMA" id="NSCALGG"/>
<evidence type="ECO:0000256" key="3">
    <source>
        <dbReference type="ARBA" id="ARBA00022679"/>
    </source>
</evidence>
<dbReference type="GO" id="GO:0005524">
    <property type="term" value="F:ATP binding"/>
    <property type="evidence" value="ECO:0007669"/>
    <property type="project" value="UniProtKB-UniRule"/>
</dbReference>
<comment type="similarity">
    <text evidence="1 6">Belongs to the FGGY kinase family.</text>
</comment>
<dbReference type="GO" id="GO:0005829">
    <property type="term" value="C:cytosol"/>
    <property type="evidence" value="ECO:0007669"/>
    <property type="project" value="TreeGrafter"/>
</dbReference>
<reference evidence="8 9" key="1">
    <citation type="journal article" date="2015" name="Genome Biol. Evol.">
        <title>Phylogenomic analyses indicate that early fungi evolved digesting cell walls of algal ancestors of land plants.</title>
        <authorList>
            <person name="Chang Y."/>
            <person name="Wang S."/>
            <person name="Sekimoto S."/>
            <person name="Aerts A.L."/>
            <person name="Choi C."/>
            <person name="Clum A."/>
            <person name="LaButti K.M."/>
            <person name="Lindquist E.A."/>
            <person name="Yee Ngan C."/>
            <person name="Ohm R.A."/>
            <person name="Salamov A.A."/>
            <person name="Grigoriev I.V."/>
            <person name="Spatafora J.W."/>
            <person name="Berbee M.L."/>
        </authorList>
    </citation>
    <scope>NUCLEOTIDE SEQUENCE [LARGE SCALE GENOMIC DNA]</scope>
    <source>
        <strain evidence="8 9">JEL478</strain>
    </source>
</reference>
<dbReference type="EC" id="2.7.1.17" evidence="6"/>
<evidence type="ECO:0000256" key="1">
    <source>
        <dbReference type="ARBA" id="ARBA00009156"/>
    </source>
</evidence>
<dbReference type="InterPro" id="IPR042024">
    <property type="entry name" value="D-XK_euk"/>
</dbReference>
<dbReference type="OrthoDB" id="1728974at2759"/>
<dbReference type="GO" id="GO:0004856">
    <property type="term" value="F:D-xylulokinase activity"/>
    <property type="evidence" value="ECO:0007669"/>
    <property type="project" value="UniProtKB-UniRule"/>
</dbReference>
<dbReference type="STRING" id="1344416.A0A138ZX40"/>